<organism evidence="2">
    <name type="scientific">marine sediment metagenome</name>
    <dbReference type="NCBI Taxonomy" id="412755"/>
    <lineage>
        <taxon>unclassified sequences</taxon>
        <taxon>metagenomes</taxon>
        <taxon>ecological metagenomes</taxon>
    </lineage>
</organism>
<accession>A0A0F9MQR1</accession>
<evidence type="ECO:0000313" key="2">
    <source>
        <dbReference type="EMBL" id="KKM71517.1"/>
    </source>
</evidence>
<reference evidence="2" key="1">
    <citation type="journal article" date="2015" name="Nature">
        <title>Complex archaea that bridge the gap between prokaryotes and eukaryotes.</title>
        <authorList>
            <person name="Spang A."/>
            <person name="Saw J.H."/>
            <person name="Jorgensen S.L."/>
            <person name="Zaremba-Niedzwiedzka K."/>
            <person name="Martijn J."/>
            <person name="Lind A.E."/>
            <person name="van Eijk R."/>
            <person name="Schleper C."/>
            <person name="Guy L."/>
            <person name="Ettema T.J."/>
        </authorList>
    </citation>
    <scope>NUCLEOTIDE SEQUENCE</scope>
</reference>
<proteinExistence type="predicted"/>
<dbReference type="AlphaFoldDB" id="A0A0F9MQR1"/>
<feature type="transmembrane region" description="Helical" evidence="1">
    <location>
        <begin position="36"/>
        <end position="54"/>
    </location>
</feature>
<comment type="caution">
    <text evidence="2">The sequence shown here is derived from an EMBL/GenBank/DDBJ whole genome shotgun (WGS) entry which is preliminary data.</text>
</comment>
<dbReference type="EMBL" id="LAZR01009620">
    <property type="protein sequence ID" value="KKM71517.1"/>
    <property type="molecule type" value="Genomic_DNA"/>
</dbReference>
<gene>
    <name evidence="2" type="ORF">LCGC14_1429820</name>
</gene>
<feature type="transmembrane region" description="Helical" evidence="1">
    <location>
        <begin position="60"/>
        <end position="83"/>
    </location>
</feature>
<feature type="transmembrane region" description="Helical" evidence="1">
    <location>
        <begin position="6"/>
        <end position="24"/>
    </location>
</feature>
<keyword evidence="1" id="KW-1133">Transmembrane helix</keyword>
<name>A0A0F9MQR1_9ZZZZ</name>
<keyword evidence="1" id="KW-0812">Transmembrane</keyword>
<keyword evidence="1" id="KW-0472">Membrane</keyword>
<sequence length="85" mass="9955">MKHALTAVAIALSLGMYAPLWRRLIRRKTSGDHSKWTWSAVFLLQWFGLSIAWLEGADALYTYYYPAHIILVGVTMFLIWRYYGR</sequence>
<evidence type="ECO:0000256" key="1">
    <source>
        <dbReference type="SAM" id="Phobius"/>
    </source>
</evidence>
<protein>
    <submittedName>
        <fullName evidence="2">Uncharacterized protein</fullName>
    </submittedName>
</protein>